<keyword evidence="6" id="KW-1185">Reference proteome</keyword>
<proteinExistence type="predicted"/>
<gene>
    <name evidence="5" type="ORF">E4656_03410</name>
</gene>
<dbReference type="EMBL" id="SRMF01000001">
    <property type="protein sequence ID" value="TGG95484.1"/>
    <property type="molecule type" value="Genomic_DNA"/>
</dbReference>
<dbReference type="InterPro" id="IPR029787">
    <property type="entry name" value="Nucleotide_cyclase"/>
</dbReference>
<dbReference type="GO" id="GO:0003824">
    <property type="term" value="F:catalytic activity"/>
    <property type="evidence" value="ECO:0007669"/>
    <property type="project" value="UniProtKB-ARBA"/>
</dbReference>
<feature type="transmembrane region" description="Helical" evidence="3">
    <location>
        <begin position="74"/>
        <end position="96"/>
    </location>
</feature>
<dbReference type="PROSITE" id="PS50887">
    <property type="entry name" value="GGDEF"/>
    <property type="match status" value="1"/>
</dbReference>
<evidence type="ECO:0000256" key="2">
    <source>
        <dbReference type="SAM" id="MobiDB-lite"/>
    </source>
</evidence>
<dbReference type="PANTHER" id="PTHR46663">
    <property type="entry name" value="DIGUANYLATE CYCLASE DGCT-RELATED"/>
    <property type="match status" value="1"/>
</dbReference>
<feature type="transmembrane region" description="Helical" evidence="3">
    <location>
        <begin position="187"/>
        <end position="206"/>
    </location>
</feature>
<name>A0A4Z0WCD4_9GAMM</name>
<dbReference type="InterPro" id="IPR043128">
    <property type="entry name" value="Rev_trsase/Diguanyl_cyclase"/>
</dbReference>
<dbReference type="InterPro" id="IPR052163">
    <property type="entry name" value="DGC-Regulatory_Protein"/>
</dbReference>
<evidence type="ECO:0000256" key="1">
    <source>
        <dbReference type="ARBA" id="ARBA00001946"/>
    </source>
</evidence>
<feature type="region of interest" description="Disordered" evidence="2">
    <location>
        <begin position="386"/>
        <end position="409"/>
    </location>
</feature>
<evidence type="ECO:0000259" key="4">
    <source>
        <dbReference type="PROSITE" id="PS50887"/>
    </source>
</evidence>
<evidence type="ECO:0000256" key="3">
    <source>
        <dbReference type="SAM" id="Phobius"/>
    </source>
</evidence>
<dbReference type="NCBIfam" id="TIGR00254">
    <property type="entry name" value="GGDEF"/>
    <property type="match status" value="1"/>
</dbReference>
<sequence length="409" mass="45690">MKSVSAVGYQPELRRVLNDAVTRRTCPIPEDLSAQYAEHLGRKNRAYIFSVILIGAAAFVSFAIADYLVVRDVILQSVTLRVLFSSTVLLLSLWLFRRGLGIYWLECLLPIYVHLAVLIWLYLLVSTEVPNVSEFAYASVIFILLLNVGIRARFTTALISSMTLSVLLFWCIWLITGGSRSSLLMYALNYSPVLLFSLVISWYNVFNERRLFLWNLIDELNNAELRDVNQRLWQQSHTDELTGLPNRSLLQDRIVQAMLGAERNGTRAALMYVDLDEFKPVNDTHGHAVGDVLLQEAARRMSEVIRATDTIARFGGDEFVVVSPELEGEQEAVLVANKLIAAFREPFKVKGLEIVIGCSIGIALFPDHGASADDLHRQADRALYKAKTGGRNQAVVAGSPSDDQTRGQG</sequence>
<dbReference type="AlphaFoldDB" id="A0A4Z0WCD4"/>
<dbReference type="InterPro" id="IPR000160">
    <property type="entry name" value="GGDEF_dom"/>
</dbReference>
<keyword evidence="3" id="KW-1133">Transmembrane helix</keyword>
<reference evidence="5 6" key="1">
    <citation type="submission" date="2019-04" db="EMBL/GenBank/DDBJ databases">
        <title>Natronospirillum operosus gen. nov., sp. nov., a haloalkaliphilic satellite isolated from decaying biomass of laboratory culture of cyanobacterium Geitlerinema sp. and proposal of Natronospirillaceae fam. nov. and Saccharospirillaceae fam. nov.</title>
        <authorList>
            <person name="Kevbrin V."/>
            <person name="Boltyanskaya Y."/>
            <person name="Koziaeva V."/>
            <person name="Grouzdev D.S."/>
            <person name="Park M."/>
            <person name="Cho J."/>
        </authorList>
    </citation>
    <scope>NUCLEOTIDE SEQUENCE [LARGE SCALE GENOMIC DNA]</scope>
    <source>
        <strain evidence="5 6">G-116</strain>
    </source>
</reference>
<dbReference type="Pfam" id="PF00990">
    <property type="entry name" value="GGDEF"/>
    <property type="match status" value="1"/>
</dbReference>
<dbReference type="OrthoDB" id="9812260at2"/>
<protein>
    <submittedName>
        <fullName evidence="5">GGDEF domain-containing protein</fullName>
    </submittedName>
</protein>
<dbReference type="PANTHER" id="PTHR46663:SF2">
    <property type="entry name" value="GGDEF DOMAIN-CONTAINING PROTEIN"/>
    <property type="match status" value="1"/>
</dbReference>
<feature type="transmembrane region" description="Helical" evidence="3">
    <location>
        <begin position="157"/>
        <end position="175"/>
    </location>
</feature>
<comment type="cofactor">
    <cofactor evidence="1">
        <name>Mg(2+)</name>
        <dbReference type="ChEBI" id="CHEBI:18420"/>
    </cofactor>
</comment>
<feature type="transmembrane region" description="Helical" evidence="3">
    <location>
        <begin position="135"/>
        <end position="150"/>
    </location>
</feature>
<dbReference type="RefSeq" id="WP_135481190.1">
    <property type="nucleotide sequence ID" value="NZ_SRMF01000001.1"/>
</dbReference>
<feature type="transmembrane region" description="Helical" evidence="3">
    <location>
        <begin position="103"/>
        <end position="123"/>
    </location>
</feature>
<dbReference type="SMART" id="SM00267">
    <property type="entry name" value="GGDEF"/>
    <property type="match status" value="1"/>
</dbReference>
<feature type="domain" description="GGDEF" evidence="4">
    <location>
        <begin position="266"/>
        <end position="399"/>
    </location>
</feature>
<evidence type="ECO:0000313" key="5">
    <source>
        <dbReference type="EMBL" id="TGG95484.1"/>
    </source>
</evidence>
<dbReference type="FunFam" id="3.30.70.270:FF:000001">
    <property type="entry name" value="Diguanylate cyclase domain protein"/>
    <property type="match status" value="1"/>
</dbReference>
<feature type="transmembrane region" description="Helical" evidence="3">
    <location>
        <begin position="46"/>
        <end position="68"/>
    </location>
</feature>
<dbReference type="CDD" id="cd01949">
    <property type="entry name" value="GGDEF"/>
    <property type="match status" value="1"/>
</dbReference>
<evidence type="ECO:0000313" key="6">
    <source>
        <dbReference type="Proteomes" id="UP000297475"/>
    </source>
</evidence>
<dbReference type="Proteomes" id="UP000297475">
    <property type="component" value="Unassembled WGS sequence"/>
</dbReference>
<accession>A0A4Z0WCD4</accession>
<keyword evidence="3" id="KW-0472">Membrane</keyword>
<organism evidence="5 6">
    <name type="scientific">Natronospirillum operosum</name>
    <dbReference type="NCBI Taxonomy" id="2759953"/>
    <lineage>
        <taxon>Bacteria</taxon>
        <taxon>Pseudomonadati</taxon>
        <taxon>Pseudomonadota</taxon>
        <taxon>Gammaproteobacteria</taxon>
        <taxon>Oceanospirillales</taxon>
        <taxon>Natronospirillaceae</taxon>
        <taxon>Natronospirillum</taxon>
    </lineage>
</organism>
<dbReference type="Gene3D" id="3.30.70.270">
    <property type="match status" value="1"/>
</dbReference>
<comment type="caution">
    <text evidence="5">The sequence shown here is derived from an EMBL/GenBank/DDBJ whole genome shotgun (WGS) entry which is preliminary data.</text>
</comment>
<dbReference type="SUPFAM" id="SSF55073">
    <property type="entry name" value="Nucleotide cyclase"/>
    <property type="match status" value="1"/>
</dbReference>
<keyword evidence="3" id="KW-0812">Transmembrane</keyword>